<protein>
    <recommendedName>
        <fullName evidence="3">Tetratricopeptide repeat protein</fullName>
    </recommendedName>
</protein>
<evidence type="ECO:0008006" key="3">
    <source>
        <dbReference type="Google" id="ProtNLM"/>
    </source>
</evidence>
<dbReference type="RefSeq" id="WP_105047659.1">
    <property type="nucleotide sequence ID" value="NZ_CP150661.1"/>
</dbReference>
<accession>A0A2P6CAR3</accession>
<dbReference type="Gene3D" id="1.25.40.10">
    <property type="entry name" value="Tetratricopeptide repeat domain"/>
    <property type="match status" value="1"/>
</dbReference>
<reference evidence="1 2" key="1">
    <citation type="submission" date="2016-12" db="EMBL/GenBank/DDBJ databases">
        <title>Trade-off between light-utilization and light-protection in marine flavobacteria.</title>
        <authorList>
            <person name="Kumagai Y."/>
            <person name="Yoshizawa S."/>
            <person name="Kogure K."/>
            <person name="Iwasaki W."/>
        </authorList>
    </citation>
    <scope>NUCLEOTIDE SEQUENCE [LARGE SCALE GENOMIC DNA]</scope>
    <source>
        <strain evidence="1 2">KCTC 12100</strain>
    </source>
</reference>
<proteinExistence type="predicted"/>
<sequence length="207" mass="23273">MKKLLLIIAIFIATGISAQTKYQKGMQKAFDLWEKGKLTEASQLFERISKAAPTKWLPSYYVATIEIIESFGLKDEAILKAKLTKAQGFLDTAKSNSENNPEILVAQAFLNLGYIAFDGQKYGMTLSGENNQLYAKALQIAPKNPRVVLAQAEWNMGAAKFFGKSTKPYCAEIKRAIALSKEEKIDIEFYPKFMIKRAEEVLKQCEK</sequence>
<dbReference type="Proteomes" id="UP000247345">
    <property type="component" value="Unassembled WGS sequence"/>
</dbReference>
<dbReference type="OrthoDB" id="1150971at2"/>
<name>A0A2P6CAR3_9FLAO</name>
<dbReference type="EMBL" id="MSCK01000001">
    <property type="protein sequence ID" value="PQJ72003.1"/>
    <property type="molecule type" value="Genomic_DNA"/>
</dbReference>
<organism evidence="1 2">
    <name type="scientific">Polaribacter butkevichii</name>
    <dbReference type="NCBI Taxonomy" id="218490"/>
    <lineage>
        <taxon>Bacteria</taxon>
        <taxon>Pseudomonadati</taxon>
        <taxon>Bacteroidota</taxon>
        <taxon>Flavobacteriia</taxon>
        <taxon>Flavobacteriales</taxon>
        <taxon>Flavobacteriaceae</taxon>
    </lineage>
</organism>
<keyword evidence="2" id="KW-1185">Reference proteome</keyword>
<dbReference type="InterPro" id="IPR011990">
    <property type="entry name" value="TPR-like_helical_dom_sf"/>
</dbReference>
<comment type="caution">
    <text evidence="1">The sequence shown here is derived from an EMBL/GenBank/DDBJ whole genome shotgun (WGS) entry which is preliminary data.</text>
</comment>
<gene>
    <name evidence="1" type="ORF">BTO14_01495</name>
</gene>
<evidence type="ECO:0000313" key="2">
    <source>
        <dbReference type="Proteomes" id="UP000247345"/>
    </source>
</evidence>
<dbReference type="AlphaFoldDB" id="A0A2P6CAR3"/>
<evidence type="ECO:0000313" key="1">
    <source>
        <dbReference type="EMBL" id="PQJ72003.1"/>
    </source>
</evidence>